<keyword evidence="2" id="KW-1185">Reference proteome</keyword>
<name>A0A813EHV8_POLGL</name>
<sequence length="181" mass="19377">GRGPWGVGESGKNFDNSLEFRNVAQLPTLSCLAPDSGTCAGRVVNLRVEVIGDVYKACNVQTNGRHGHNFGEISVGPSSIVQLRFRLLDALTGEDVRANKLMLKFFSLTQDQGGLSQMQVVAKGFKDYFLTKDTSVAVASAEEFTTFAASNHADNAAPLPESPSSASAVDESRSIAILFDY</sequence>
<accession>A0A813EHV8</accession>
<feature type="non-terminal residue" evidence="1">
    <location>
        <position position="1"/>
    </location>
</feature>
<comment type="caution">
    <text evidence="1">The sequence shown here is derived from an EMBL/GenBank/DDBJ whole genome shotgun (WGS) entry which is preliminary data.</text>
</comment>
<dbReference type="Proteomes" id="UP000654075">
    <property type="component" value="Unassembled WGS sequence"/>
</dbReference>
<gene>
    <name evidence="1" type="ORF">PGLA1383_LOCUS16925</name>
</gene>
<organism evidence="1 2">
    <name type="scientific">Polarella glacialis</name>
    <name type="common">Dinoflagellate</name>
    <dbReference type="NCBI Taxonomy" id="89957"/>
    <lineage>
        <taxon>Eukaryota</taxon>
        <taxon>Sar</taxon>
        <taxon>Alveolata</taxon>
        <taxon>Dinophyceae</taxon>
        <taxon>Suessiales</taxon>
        <taxon>Suessiaceae</taxon>
        <taxon>Polarella</taxon>
    </lineage>
</organism>
<feature type="non-terminal residue" evidence="1">
    <location>
        <position position="181"/>
    </location>
</feature>
<protein>
    <submittedName>
        <fullName evidence="1">Uncharacterized protein</fullName>
    </submittedName>
</protein>
<dbReference type="AlphaFoldDB" id="A0A813EHV8"/>
<proteinExistence type="predicted"/>
<reference evidence="1" key="1">
    <citation type="submission" date="2021-02" db="EMBL/GenBank/DDBJ databases">
        <authorList>
            <person name="Dougan E. K."/>
            <person name="Rhodes N."/>
            <person name="Thang M."/>
            <person name="Chan C."/>
        </authorList>
    </citation>
    <scope>NUCLEOTIDE SEQUENCE</scope>
</reference>
<evidence type="ECO:0000313" key="2">
    <source>
        <dbReference type="Proteomes" id="UP000654075"/>
    </source>
</evidence>
<dbReference type="EMBL" id="CAJNNV010010333">
    <property type="protein sequence ID" value="CAE8598519.1"/>
    <property type="molecule type" value="Genomic_DNA"/>
</dbReference>
<evidence type="ECO:0000313" key="1">
    <source>
        <dbReference type="EMBL" id="CAE8598519.1"/>
    </source>
</evidence>